<keyword evidence="2" id="KW-0002">3D-structure</keyword>
<evidence type="ECO:0000313" key="1">
    <source>
        <dbReference type="EMBL" id="CEL71654.1"/>
    </source>
</evidence>
<reference evidence="2" key="2">
    <citation type="journal article" date="2025" name="Nat. Commun.">
        <title>Numerous rRNA molecules form the apicomplexan mitoribosome via repurposed protein and RNA elements.</title>
        <authorList>
            <person name="Shikha S."/>
            <person name="Tobiasson V."/>
            <person name="Ferreira Silva M."/>
            <person name="Ovciarikova J."/>
            <person name="Beraldi D."/>
            <person name="Muhleip A."/>
            <person name="Sheiner L."/>
        </authorList>
    </citation>
    <scope>STRUCTURE BY ELECTRON MICROSCOPY (2.52 ANGSTROMS)</scope>
</reference>
<proteinExistence type="evidence at protein level"/>
<dbReference type="PDB" id="9HQV">
    <property type="method" value="EM"/>
    <property type="resolution" value="2.52 A"/>
    <property type="chains" value="Bx=1-263"/>
</dbReference>
<dbReference type="EMDB" id="EMD-52348"/>
<sequence length="263" mass="29961">MAVFCKVPTWAGAEMASLCSLPRGIAPRANAPLPSCLERTDVLLAKFRILPCRRWHATQSFRSGGVTSLSQRPAGTGPCAIRGAERLMQGWRQHSVQAGLSDPMSAGERAVTLPLAHLRHVNVRCRGRAASADLSRARCCTSCRSKGEERGLHLQDQGTLPSLTHIVLLSRCPGVFSVLPNQPVAEAFVRSISTCRRRYFKMRKFHKKKYKKKLMRLKKIPFVEMHKEKRTWKTYRETRLYRKQLRRGLPKKGARKLRLHRER</sequence>
<name>A0A0F7UNZ9_TOXGV</name>
<accession>A0A0F7UNZ9</accession>
<gene>
    <name evidence="1" type="ORF">BN1205_040235</name>
</gene>
<dbReference type="AlphaFoldDB" id="A0A0F7UNZ9"/>
<organism evidence="1">
    <name type="scientific">Toxoplasma gondii (strain ATCC 50861 / VEG)</name>
    <dbReference type="NCBI Taxonomy" id="432359"/>
    <lineage>
        <taxon>Eukaryota</taxon>
        <taxon>Sar</taxon>
        <taxon>Alveolata</taxon>
        <taxon>Apicomplexa</taxon>
        <taxon>Conoidasida</taxon>
        <taxon>Coccidia</taxon>
        <taxon>Eucoccidiorida</taxon>
        <taxon>Eimeriorina</taxon>
        <taxon>Sarcocystidae</taxon>
        <taxon>Toxoplasma</taxon>
    </lineage>
</organism>
<dbReference type="EMBL" id="LN714490">
    <property type="protein sequence ID" value="CEL71654.1"/>
    <property type="molecule type" value="Genomic_DNA"/>
</dbReference>
<protein>
    <submittedName>
        <fullName evidence="1">Uncharacterized protein</fullName>
    </submittedName>
</protein>
<evidence type="ECO:0007829" key="2">
    <source>
        <dbReference type="PDB" id="9HQV"/>
    </source>
</evidence>
<reference evidence="1" key="1">
    <citation type="journal article" date="2015" name="PLoS ONE">
        <title>Comprehensive Evaluation of Toxoplasma gondii VEG and Neospora caninum LIV Genomes with Tachyzoite Stage Transcriptome and Proteome Defines Novel Transcript Features.</title>
        <authorList>
            <person name="Ramaprasad A."/>
            <person name="Mourier T."/>
            <person name="Naeem R."/>
            <person name="Malas T.B."/>
            <person name="Moussa E."/>
            <person name="Panigrahi A."/>
            <person name="Vermont S.J."/>
            <person name="Otto T.D."/>
            <person name="Wastling J."/>
            <person name="Pain A."/>
        </authorList>
    </citation>
    <scope>NUCLEOTIDE SEQUENCE</scope>
    <source>
        <strain evidence="1">VEG</strain>
    </source>
</reference>